<dbReference type="InterPro" id="IPR020845">
    <property type="entry name" value="AMP-binding_CS"/>
</dbReference>
<dbReference type="SUPFAM" id="SSF52151">
    <property type="entry name" value="FabD/lysophospholipase-like"/>
    <property type="match status" value="1"/>
</dbReference>
<evidence type="ECO:0000256" key="18">
    <source>
        <dbReference type="ARBA" id="ARBA00023394"/>
    </source>
</evidence>
<evidence type="ECO:0000256" key="4">
    <source>
        <dbReference type="ARBA" id="ARBA00022450"/>
    </source>
</evidence>
<dbReference type="GO" id="GO:0006633">
    <property type="term" value="P:fatty acid biosynthetic process"/>
    <property type="evidence" value="ECO:0007669"/>
    <property type="project" value="InterPro"/>
</dbReference>
<keyword evidence="62" id="KW-1185">Reference proteome</keyword>
<dbReference type="CDD" id="cd19531">
    <property type="entry name" value="LCL_NRPS-like"/>
    <property type="match status" value="1"/>
</dbReference>
<dbReference type="SMART" id="SM00823">
    <property type="entry name" value="PKS_PP"/>
    <property type="match status" value="2"/>
</dbReference>
<dbReference type="SUPFAM" id="SSF52777">
    <property type="entry name" value="CoA-dependent acyltransferases"/>
    <property type="match status" value="2"/>
</dbReference>
<evidence type="ECO:0000256" key="33">
    <source>
        <dbReference type="ARBA" id="ARBA00047897"/>
    </source>
</evidence>
<dbReference type="Gene3D" id="3.40.50.150">
    <property type="entry name" value="Vaccinia Virus protein VP39"/>
    <property type="match status" value="1"/>
</dbReference>
<feature type="domain" description="Carrier" evidence="58">
    <location>
        <begin position="3206"/>
        <end position="3281"/>
    </location>
</feature>
<accession>A0A517NTW9</accession>
<dbReference type="CDD" id="cd08955">
    <property type="entry name" value="KR_2_FAS_SDR_x"/>
    <property type="match status" value="1"/>
</dbReference>
<comment type="catalytic activity">
    <reaction evidence="34">
        <text>3-oxobutanoyl-[ACP] + NADPH + H(+) = (3R)-hydroxybutanoyl-[ACP] + NADP(+)</text>
        <dbReference type="Rhea" id="RHEA:41804"/>
        <dbReference type="Rhea" id="RHEA-COMP:9625"/>
        <dbReference type="Rhea" id="RHEA-COMP:9626"/>
        <dbReference type="ChEBI" id="CHEBI:15378"/>
        <dbReference type="ChEBI" id="CHEBI:57783"/>
        <dbReference type="ChEBI" id="CHEBI:58349"/>
        <dbReference type="ChEBI" id="CHEBI:78450"/>
        <dbReference type="ChEBI" id="CHEBI:78451"/>
    </reaction>
    <physiologicalReaction direction="left-to-right" evidence="34">
        <dbReference type="Rhea" id="RHEA:41805"/>
    </physiologicalReaction>
</comment>
<dbReference type="GO" id="GO:0005737">
    <property type="term" value="C:cytoplasm"/>
    <property type="evidence" value="ECO:0007669"/>
    <property type="project" value="TreeGrafter"/>
</dbReference>
<dbReference type="InterPro" id="IPR018201">
    <property type="entry name" value="Ketoacyl_synth_AS"/>
</dbReference>
<evidence type="ECO:0000256" key="42">
    <source>
        <dbReference type="ARBA" id="ARBA00048650"/>
    </source>
</evidence>
<dbReference type="FunFam" id="3.40.50.720:FF:000209">
    <property type="entry name" value="Polyketide synthase Pks12"/>
    <property type="match status" value="1"/>
</dbReference>
<evidence type="ECO:0000256" key="20">
    <source>
        <dbReference type="ARBA" id="ARBA00023399"/>
    </source>
</evidence>
<evidence type="ECO:0000256" key="55">
    <source>
        <dbReference type="ARBA" id="ARBA00054155"/>
    </source>
</evidence>
<comment type="catalytic activity">
    <reaction evidence="54">
        <text>octanoyl-[ACP] + malonyl-[ACP] + H(+) = 3-oxodecanoyl-[ACP] + holo-[ACP] + CO2</text>
        <dbReference type="Rhea" id="RHEA:41852"/>
        <dbReference type="Rhea" id="RHEA-COMP:9623"/>
        <dbReference type="Rhea" id="RHEA-COMP:9636"/>
        <dbReference type="Rhea" id="RHEA-COMP:9637"/>
        <dbReference type="Rhea" id="RHEA-COMP:9685"/>
        <dbReference type="ChEBI" id="CHEBI:15378"/>
        <dbReference type="ChEBI" id="CHEBI:16526"/>
        <dbReference type="ChEBI" id="CHEBI:64479"/>
        <dbReference type="ChEBI" id="CHEBI:78449"/>
        <dbReference type="ChEBI" id="CHEBI:78463"/>
        <dbReference type="ChEBI" id="CHEBI:78464"/>
    </reaction>
    <physiologicalReaction direction="left-to-right" evidence="54">
        <dbReference type="Rhea" id="RHEA:41853"/>
    </physiologicalReaction>
</comment>
<evidence type="ECO:0000256" key="40">
    <source>
        <dbReference type="ARBA" id="ARBA00048506"/>
    </source>
</evidence>
<evidence type="ECO:0000256" key="21">
    <source>
        <dbReference type="ARBA" id="ARBA00023401"/>
    </source>
</evidence>
<feature type="active site" description="Proton donor; for dehydratase activity" evidence="56">
    <location>
        <position position="1141"/>
    </location>
</feature>
<evidence type="ECO:0000256" key="48">
    <source>
        <dbReference type="ARBA" id="ARBA00049171"/>
    </source>
</evidence>
<comment type="catalytic activity">
    <reaction evidence="53">
        <text>(2E)-decenoyl-[ACP] + NADPH + H(+) = decanoyl-[ACP] + NADP(+)</text>
        <dbReference type="Rhea" id="RHEA:41864"/>
        <dbReference type="Rhea" id="RHEA-COMP:9639"/>
        <dbReference type="Rhea" id="RHEA-COMP:9640"/>
        <dbReference type="ChEBI" id="CHEBI:15378"/>
        <dbReference type="ChEBI" id="CHEBI:57783"/>
        <dbReference type="ChEBI" id="CHEBI:58349"/>
        <dbReference type="ChEBI" id="CHEBI:78467"/>
        <dbReference type="ChEBI" id="CHEBI:78468"/>
    </reaction>
    <physiologicalReaction direction="left-to-right" evidence="53">
        <dbReference type="Rhea" id="RHEA:41865"/>
    </physiologicalReaction>
</comment>
<dbReference type="InterPro" id="IPR020841">
    <property type="entry name" value="PKS_Beta-ketoAc_synthase_dom"/>
</dbReference>
<dbReference type="InterPro" id="IPR014031">
    <property type="entry name" value="Ketoacyl_synth_C"/>
</dbReference>
<evidence type="ECO:0000256" key="15">
    <source>
        <dbReference type="ARBA" id="ARBA00023351"/>
    </source>
</evidence>
<dbReference type="InterPro" id="IPR001227">
    <property type="entry name" value="Ac_transferase_dom_sf"/>
</dbReference>
<dbReference type="Pfam" id="PF00975">
    <property type="entry name" value="Thioesterase"/>
    <property type="match status" value="1"/>
</dbReference>
<dbReference type="Pfam" id="PF00698">
    <property type="entry name" value="Acyl_transf_1"/>
    <property type="match status" value="1"/>
</dbReference>
<dbReference type="PROSITE" id="PS50075">
    <property type="entry name" value="CARRIER"/>
    <property type="match status" value="2"/>
</dbReference>
<dbReference type="GO" id="GO:0016297">
    <property type="term" value="F:fatty acyl-[ACP] hydrolase activity"/>
    <property type="evidence" value="ECO:0007669"/>
    <property type="project" value="UniProtKB-EC"/>
</dbReference>
<keyword evidence="7" id="KW-0677">Repeat</keyword>
<evidence type="ECO:0000256" key="31">
    <source>
        <dbReference type="ARBA" id="ARBA00047578"/>
    </source>
</evidence>
<dbReference type="InterPro" id="IPR013968">
    <property type="entry name" value="PKS_KR"/>
</dbReference>
<dbReference type="SUPFAM" id="SSF56801">
    <property type="entry name" value="Acetyl-CoA synthetase-like"/>
    <property type="match status" value="1"/>
</dbReference>
<feature type="region of interest" description="N-terminal hotdog fold" evidence="56">
    <location>
        <begin position="929"/>
        <end position="1064"/>
    </location>
</feature>
<dbReference type="InterPro" id="IPR036736">
    <property type="entry name" value="ACP-like_sf"/>
</dbReference>
<dbReference type="SMART" id="SM00822">
    <property type="entry name" value="PKS_KR"/>
    <property type="match status" value="1"/>
</dbReference>
<evidence type="ECO:0000256" key="29">
    <source>
        <dbReference type="ARBA" id="ARBA00047451"/>
    </source>
</evidence>
<keyword evidence="13 61" id="KW-0012">Acyltransferase</keyword>
<comment type="catalytic activity">
    <reaction evidence="40">
        <text>a fatty acyl-[ACP] + malonyl-[ACP] + H(+) = a 3-oxoacyl-[ACP] + holo-[ACP] + CO2</text>
        <dbReference type="Rhea" id="RHEA:22836"/>
        <dbReference type="Rhea" id="RHEA-COMP:9623"/>
        <dbReference type="Rhea" id="RHEA-COMP:9685"/>
        <dbReference type="Rhea" id="RHEA-COMP:9916"/>
        <dbReference type="Rhea" id="RHEA-COMP:14125"/>
        <dbReference type="ChEBI" id="CHEBI:15378"/>
        <dbReference type="ChEBI" id="CHEBI:16526"/>
        <dbReference type="ChEBI" id="CHEBI:64479"/>
        <dbReference type="ChEBI" id="CHEBI:78449"/>
        <dbReference type="ChEBI" id="CHEBI:78776"/>
        <dbReference type="ChEBI" id="CHEBI:138651"/>
        <dbReference type="EC" id="2.3.1.41"/>
    </reaction>
    <physiologicalReaction direction="left-to-right" evidence="40">
        <dbReference type="Rhea" id="RHEA:22837"/>
    </physiologicalReaction>
</comment>
<dbReference type="InterPro" id="IPR023213">
    <property type="entry name" value="CAT-like_dom_sf"/>
</dbReference>
<dbReference type="FunFam" id="3.40.366.10:FF:000002">
    <property type="entry name" value="Probable polyketide synthase 2"/>
    <property type="match status" value="1"/>
</dbReference>
<evidence type="ECO:0000256" key="54">
    <source>
        <dbReference type="ARBA" id="ARBA00049533"/>
    </source>
</evidence>
<dbReference type="Gene3D" id="3.30.300.30">
    <property type="match status" value="1"/>
</dbReference>
<evidence type="ECO:0000256" key="35">
    <source>
        <dbReference type="ARBA" id="ARBA00047961"/>
    </source>
</evidence>
<evidence type="ECO:0000256" key="50">
    <source>
        <dbReference type="ARBA" id="ARBA00049414"/>
    </source>
</evidence>
<dbReference type="FunFam" id="1.10.1200.10:FF:000005">
    <property type="entry name" value="Nonribosomal peptide synthetase 1"/>
    <property type="match status" value="1"/>
</dbReference>
<comment type="catalytic activity">
    <reaction evidence="47">
        <text>decanoyl-[ACP] + malonyl-[ACP] + H(+) = 3-oxododecanoyl-[ACP] + holo-[ACP] + CO2</text>
        <dbReference type="Rhea" id="RHEA:41868"/>
        <dbReference type="Rhea" id="RHEA-COMP:9623"/>
        <dbReference type="Rhea" id="RHEA-COMP:9640"/>
        <dbReference type="Rhea" id="RHEA-COMP:9641"/>
        <dbReference type="Rhea" id="RHEA-COMP:9685"/>
        <dbReference type="ChEBI" id="CHEBI:15378"/>
        <dbReference type="ChEBI" id="CHEBI:16526"/>
        <dbReference type="ChEBI" id="CHEBI:64479"/>
        <dbReference type="ChEBI" id="CHEBI:78449"/>
        <dbReference type="ChEBI" id="CHEBI:78468"/>
        <dbReference type="ChEBI" id="CHEBI:78469"/>
    </reaction>
    <physiologicalReaction direction="left-to-right" evidence="47">
        <dbReference type="Rhea" id="RHEA:41869"/>
    </physiologicalReaction>
</comment>
<feature type="region of interest" description="C-terminal hotdog fold" evidence="56">
    <location>
        <begin position="1080"/>
        <end position="1235"/>
    </location>
</feature>
<dbReference type="Proteomes" id="UP000319817">
    <property type="component" value="Chromosome"/>
</dbReference>
<feature type="domain" description="Carrier" evidence="58">
    <location>
        <begin position="2109"/>
        <end position="2190"/>
    </location>
</feature>
<evidence type="ECO:0000256" key="26">
    <source>
        <dbReference type="ARBA" id="ARBA00047394"/>
    </source>
</evidence>
<comment type="catalytic activity">
    <reaction evidence="50">
        <text>3-oxohexadecanoyl-[ACP] + NADPH + H(+) = (3R)-hydroxyhexadecanoyl-[ACP] + NADP(+)</text>
        <dbReference type="Rhea" id="RHEA:41904"/>
        <dbReference type="Rhea" id="RHEA-COMP:9649"/>
        <dbReference type="Rhea" id="RHEA-COMP:9650"/>
        <dbReference type="ChEBI" id="CHEBI:15378"/>
        <dbReference type="ChEBI" id="CHEBI:57783"/>
        <dbReference type="ChEBI" id="CHEBI:58349"/>
        <dbReference type="ChEBI" id="CHEBI:78478"/>
        <dbReference type="ChEBI" id="CHEBI:78480"/>
    </reaction>
    <physiologicalReaction direction="left-to-right" evidence="50">
        <dbReference type="Rhea" id="RHEA:41905"/>
    </physiologicalReaction>
</comment>
<dbReference type="Pfam" id="PF08659">
    <property type="entry name" value="KR"/>
    <property type="match status" value="1"/>
</dbReference>
<comment type="cofactor">
    <cofactor evidence="1">
        <name>pantetheine 4'-phosphate</name>
        <dbReference type="ChEBI" id="CHEBI:47942"/>
    </cofactor>
</comment>
<comment type="catalytic activity">
    <reaction evidence="14">
        <text>(3R)-hydroxyoctanoyl-[ACP] = (2E)-octenoyl-[ACP] + H2O</text>
        <dbReference type="Rhea" id="RHEA:41844"/>
        <dbReference type="Rhea" id="RHEA-COMP:9634"/>
        <dbReference type="Rhea" id="RHEA-COMP:9635"/>
        <dbReference type="ChEBI" id="CHEBI:15377"/>
        <dbReference type="ChEBI" id="CHEBI:78461"/>
        <dbReference type="ChEBI" id="CHEBI:78462"/>
    </reaction>
    <physiologicalReaction direction="left-to-right" evidence="14">
        <dbReference type="Rhea" id="RHEA:41845"/>
    </physiologicalReaction>
</comment>
<dbReference type="FunFam" id="3.40.50.12780:FF:000012">
    <property type="entry name" value="Non-ribosomal peptide synthetase"/>
    <property type="match status" value="1"/>
</dbReference>
<dbReference type="InterPro" id="IPR000873">
    <property type="entry name" value="AMP-dep_synth/lig_dom"/>
</dbReference>
<dbReference type="PROSITE" id="PS00012">
    <property type="entry name" value="PHOSPHOPANTETHEINE"/>
    <property type="match status" value="1"/>
</dbReference>
<evidence type="ECO:0000256" key="46">
    <source>
        <dbReference type="ARBA" id="ARBA00049019"/>
    </source>
</evidence>
<evidence type="ECO:0000256" key="25">
    <source>
        <dbReference type="ARBA" id="ARBA00047300"/>
    </source>
</evidence>
<evidence type="ECO:0000256" key="19">
    <source>
        <dbReference type="ARBA" id="ARBA00023398"/>
    </source>
</evidence>
<comment type="function">
    <text evidence="55">Involved in production of the polyketide antibiotic thailandamide.</text>
</comment>
<dbReference type="EMBL" id="CP036526">
    <property type="protein sequence ID" value="QDT10570.1"/>
    <property type="molecule type" value="Genomic_DNA"/>
</dbReference>
<dbReference type="InterPro" id="IPR020807">
    <property type="entry name" value="PKS_DH"/>
</dbReference>
<dbReference type="Gene3D" id="3.30.70.3290">
    <property type="match status" value="1"/>
</dbReference>
<dbReference type="Pfam" id="PF00550">
    <property type="entry name" value="PP-binding"/>
    <property type="match status" value="2"/>
</dbReference>
<dbReference type="InterPro" id="IPR001031">
    <property type="entry name" value="Thioesterase"/>
</dbReference>
<dbReference type="SUPFAM" id="SSF53474">
    <property type="entry name" value="alpha/beta-Hydrolases"/>
    <property type="match status" value="1"/>
</dbReference>
<dbReference type="SUPFAM" id="SSF50129">
    <property type="entry name" value="GroES-like"/>
    <property type="match status" value="1"/>
</dbReference>
<dbReference type="InterPro" id="IPR029063">
    <property type="entry name" value="SAM-dependent_MTases_sf"/>
</dbReference>
<comment type="catalytic activity">
    <reaction evidence="32">
        <text>(2E)-hexadecenoyl-[ACP] + NADPH + H(+) = hexadecanoyl-[ACP] + NADP(+)</text>
        <dbReference type="Rhea" id="RHEA:41912"/>
        <dbReference type="Rhea" id="RHEA-COMP:9651"/>
        <dbReference type="Rhea" id="RHEA-COMP:9652"/>
        <dbReference type="ChEBI" id="CHEBI:15378"/>
        <dbReference type="ChEBI" id="CHEBI:57783"/>
        <dbReference type="ChEBI" id="CHEBI:58349"/>
        <dbReference type="ChEBI" id="CHEBI:78481"/>
        <dbReference type="ChEBI" id="CHEBI:78483"/>
    </reaction>
    <physiologicalReaction direction="left-to-right" evidence="32">
        <dbReference type="Rhea" id="RHEA:41913"/>
    </physiologicalReaction>
</comment>
<dbReference type="FunFam" id="3.40.50.980:FF:000001">
    <property type="entry name" value="Non-ribosomal peptide synthetase"/>
    <property type="match status" value="1"/>
</dbReference>
<comment type="similarity">
    <text evidence="24">In the C-terminal section; belongs to the NRP synthetase family.</text>
</comment>
<evidence type="ECO:0000256" key="37">
    <source>
        <dbReference type="ARBA" id="ARBA00048281"/>
    </source>
</evidence>
<dbReference type="InterPro" id="IPR036291">
    <property type="entry name" value="NAD(P)-bd_dom_sf"/>
</dbReference>
<evidence type="ECO:0000256" key="12">
    <source>
        <dbReference type="ARBA" id="ARBA00023268"/>
    </source>
</evidence>
<dbReference type="InterPro" id="IPR006162">
    <property type="entry name" value="Ppantetheine_attach_site"/>
</dbReference>
<dbReference type="Gene3D" id="1.10.1200.10">
    <property type="entry name" value="ACP-like"/>
    <property type="match status" value="2"/>
</dbReference>
<dbReference type="PROSITE" id="PS00455">
    <property type="entry name" value="AMP_BINDING"/>
    <property type="match status" value="1"/>
</dbReference>
<feature type="compositionally biased region" description="Low complexity" evidence="57">
    <location>
        <begin position="2194"/>
        <end position="2203"/>
    </location>
</feature>
<dbReference type="Gene3D" id="3.30.559.30">
    <property type="entry name" value="Nonribosomal peptide synthetase, condensation domain"/>
    <property type="match status" value="1"/>
</dbReference>
<evidence type="ECO:0000256" key="47">
    <source>
        <dbReference type="ARBA" id="ARBA00049109"/>
    </source>
</evidence>
<dbReference type="Gene3D" id="2.30.38.10">
    <property type="entry name" value="Luciferase, Domain 3"/>
    <property type="match status" value="1"/>
</dbReference>
<dbReference type="Gene3D" id="3.40.50.1820">
    <property type="entry name" value="alpha/beta hydrolase"/>
    <property type="match status" value="1"/>
</dbReference>
<sequence length="3853" mass="422259">MIDLARQVADLTPAQRELLAKRLSEQPEAAEPIAIVGMGCRFAGANDLEQFWQIIRDGVDATGEIPKSRWDADQYYDEDFDAPGKMATRWGGFVDRVDEFDPQFFGITPREALGIDPQQRLLLEVAWESLENAGISPERMRGSSTGVFIGIGGTDYAKVAAQSHDYINLIDAHVGTGNALSIAANRISYLFDFHGPSLAVDTACSSALVGVHMAVQALRNWECDHALAGGVNLILSPEVTIAFSKARMLSADGKCRPFDADANGYVRGEGCGMLVLKRLTDAVRDGDQVLSVIRGTAVNQDGRTSGITAPNSRYQQAVIRTALAEAGLTPDDVGYIEAHGTATPLGDPIELQSLGEIFARNNDSDTTCYFSSVKANIGHTETVSGVAGIIKTVLMLQNNMLPPQVHLKNLNEHISLAGTRLSVVTEATQWPAEVPQIAGVSSFGFGGTNSHIVLQGVEGHQSVTTGAADDRSDRPLHLLPLSARSETALAELAQRYRVWIENASDDALADICHSAAIGRTHFSNRVALTTSSKDQLIKQLTRLANSESATGMKQSVVKAAQRLQIAFLFTGQGSQFVGMGQSLYQSHPTFRRTMQRCDEILQAQLGESLLSVIYGDDDDVRIHETRYTQPALFAIEYSLAMMWRACGVTPDLVMGHSVGEYAAACIAGVMTLEDALWLISQRARLMNQLPPGGSMAVIFADRNRVESAIGRQSNKVSIAAANGPENTVISGDCDAVADIVTSLESAGVKATQLEVSHAFHSPLMEPMLDEFERLAGQIEYRAPQCPIVSNLTGRLAEDSTFDARYWRDHVRQTVQFQNAVDTLVVHDSDAVVEMGPTPALLGMARRCVPKFDTQWVPSLRKGQCDWKTYLDAVSSLYLTGADINWQGFDRDWARRKVSLPTYPFQRSRHWLKTNDGSGAVHVTGGVKVHPLLGRRIESALDMTQFEVRLNSLSPRYLADHVVQGSAILPAAAYIEQGLAAARQVFGAGHHRIENLSIQQAMFLMDDSSRTVQIIVSPEMNGQCTFQVYSVPSDTTPATTPNASDSRNSWTLHAWGQLCRAVTSNGALPAPVSTQVFSKAEPSIAAEEFYRAMSSRGLEYGRDFQVVRELKRIDETSVATLETSERVAGKCDEYFLHPTLVDGCLQAIAGVLSPDAATLSSHTYLPTSLGSITTFGDSTAAMKGQLFAIVKRVGDESDDPAPQTLETDIQLADSHGNVIALLEGVCVQRLGRPGEVATQPQDWLYQVDWQSTALPEMDSQPADQMQGNWILLADRGGVADELADLIKQRGGRCILVEPSDDFDHDSQTGCFRIDPIVGEHYRRLFDECLGDKLECRGVIQLWTTDAKDPADDSEWTEAHSRCCDETLQLIQQLARFHGARPPQLWTVTGNAQHVPKSQRHHCVAQSSLWGMIRVAMNEHPELDCRLIDIDTSNSTAAVASYLINEIANKSSENQIAYRDDNRFVARLRAASQCVASGDSKQSLPESGPYRVRLGDAGSIDGLRFESFHRVEPEPGQVEIRVGATGLNFSDVLKAMGLYPGIKDKVVPLGIECAGVVSAIGDGVTRFKIGDAVMGVAPHSFATHARTAEYAIVHKPDTMDDVDAATVPITFLTAYYALLRLAHLSRGEKVLIHAGAGGVGLAAIQISQHVGAEVFATAGSDEKRDYLRSLGVRHVSNSRTLDFGEEILSLTNRRGVDVVLNSLPGDAITESLRVLASYGRFLEIGKTDIYQNRMIGLAPFQDNLSYHAIDLDRMLRQRPDFMQDMFQDLVKHFADGDFQPIASTVFPINEVVGSFRYMAQRRNIGKVVVEIGGDDRDENKASEATTDTIAGTRLITGGLGALGMQVAQWVARTDHHPHIALLSRRPPSPKVKKQIEQLEAGGANVVVLQGSVTDKQSLNEAIADIPRQFPPITGVVHAAGVLDDGLMLEMNHQRLQSVMAPKVQGAWNLHWVTKDLPVEYFVMFSSIAGVLGSPGQANYAAGNAFLDGLAAHRRSMNLPALSVNWGPWADAGMAADAVLVKQMAQRGMGTLPSDDCFELLERLIAQSKIVPPGESDDQVSQIAVIDARWAAMKKQFHSGIPALLTEVVPADDSTNETKSVDDAFRRELKAMELQPRVARLQHYLTGELAAIMGLEVDELEIHRPLSEMGLDSLMAIELKNNMETRLAITVPMARFMDGPSIVTLCEVAAELVSDEQSLSSTQSSTAVPASGDKSVRPDTADGSRHPLTHGQQALWFIQQLAPESSAYHVSDAMRVNGDFSMDHVRTALQSLVDRHAAFRTTFHQDDGTPFQVVHSAIDAPLETVDATDWSESETQRRAVAAANEPFDLESGPLIRLVVYRQSDERHLLVWVVHHIVADLLSLVTSTIELKQLYAAALVGQPLDLPRPKIEFVDFANDERDMLSSDRGEQHLQYWQEQLGGELPVLEIATDRPRPPVQTFEGALLYHSLSSDLTEKLLAFGQRHQATLNMVLLAGYELLMSRYSGQDDILVGMPASGRTRSDVASVVGYFVNPVVVRADLSDNPTVASFLNQIRGKMIGALEHQTYPFPLLVEKLAPEREASRSPVFQTMFAMWRFHKASQQGFAPFMAGERDVSLEAFGIQFEPAGLEQKNSMFDLSLTASDADETGVTLAMQYNVNLFDAETVQQMLLHYENLMTAMVQDDDARVADLSMLSKHQQNLVLKWGDGGPAASMNVCLHELFETQVAKASSAIAVIAGDTTLTYGELNEQANQLASYLRSMGVQRESTVGISLSRGSKMIVAILAVLKAGGTYVPIDADLPANRKQLIAKDADLCCVLLDQQTACDDWASIKTEVVHVAADAAKITSHAKANLTPIADASTLAYLIYTSGSTGAPKAVQVEHRSVANYVQVAARQFGLTSDDRVLQFASISFDHSVEEIFPTLSSGAAIVVRDESISLLTEDFLQSCDQRGVTVFDLPTAFWRQLTHEVAAGNLQIPKRIRLLVTGGERATAGQVAAWRKLTGDQVRFINNYGPTETSVVATAWEANGQIDGDSEIPIGKPIPGATARVLDQHGKLVPVGVAGELHVGGIGVARGYLNQPELNNRLFTPSEWGDGDRLYRTGDLVRWRADENLEFLGRVDQQIKVRGFRVELGEIESALSELDGVKDAVVMATTDKSGLSNLRAYVVPTTQSVSAAILTEALLGTLPEYMIPSTFSLLDEFPRNKSDKVDRAALAKISPQEHAAQSDYVAPRSPVEMQMAGIWIDTLETEVVGVRDNFFDLGGHSLLAVQLISRVNRHFGVNLPLSSLLRDATIERMAVLVKQYEADQEWSPIVPIRPEGSLPPVFCVHPAGGNVLCYYEFAHALGDDRPVFALQSYGVDAGQVPPSSMAAMVDQYIQAIRKQQPMGPYHLAGWSSGGVVAYEIARILQEQGDQVDGVHLIDSRVMSAIDLIDPDDESKILSTLGETLERFYGIKIDVSYEELQSLPSEQRLELMMQRSSIAGQSLLEFDIDYLRRFVSVARANLRAMRDYIPPRSQLAVRLYRAAEKLGEQDDDLRDDLGWRQIVGENLLVTESAGDHISMMTGDNVTELANLISQTLAEKDADVKNAASYQTAELRPFYEDVQAHYDRSNAFYELFLDRTMTYSCGYFKEDDATLEEAQLAKIDLSLGKCRLKPGMRLLDVGCGWGATALRAVDTLDVKATGLTLSKNQHAYASALGANRDQVDFRLNGWEEFNEPVDRIVSIGALEHFRMERYAAFFGRCRELLPDDGWMMIHSIIRGSHESLQPGQSPVEPGLVEYAKMLGTEIFPGGQLPPREVVVHRAEEAGFVVHHIESLRSHYARTLDKWAESLQSHRDEAIELTSLANYELYVRYLTSSAHYFRTGHLDLLQFTFRVQ</sequence>
<keyword evidence="10" id="KW-0663">Pyridoxal phosphate</keyword>
<dbReference type="InterPro" id="IPR049900">
    <property type="entry name" value="PKS_mFAS_DH"/>
</dbReference>
<evidence type="ECO:0000256" key="1">
    <source>
        <dbReference type="ARBA" id="ARBA00001957"/>
    </source>
</evidence>
<evidence type="ECO:0000256" key="14">
    <source>
        <dbReference type="ARBA" id="ARBA00023332"/>
    </source>
</evidence>
<dbReference type="Gene3D" id="3.40.366.10">
    <property type="entry name" value="Malonyl-Coenzyme A Acyl Carrier Protein, domain 2"/>
    <property type="match status" value="1"/>
</dbReference>
<dbReference type="Pfam" id="PF00109">
    <property type="entry name" value="ketoacyl-synt"/>
    <property type="match status" value="1"/>
</dbReference>
<keyword evidence="12" id="KW-0511">Multifunctional enzyme</keyword>
<dbReference type="Pfam" id="PF02353">
    <property type="entry name" value="CMAS"/>
    <property type="match status" value="1"/>
</dbReference>
<comment type="function">
    <text evidence="23">Fatty acid synthetase is a multifunctional enzyme that catalyzes the de novo biosynthesis of long-chain saturated fatty acids starting from acetyl-CoA and malonyl-CoA in the presence of NADPH. This multifunctional protein contains 7 catalytic activities and a site for the binding of the prosthetic group 4'-phosphopantetheine of the acyl carrier protein ([ACP]) domain.</text>
</comment>
<comment type="similarity">
    <text evidence="3">Belongs to the CFA/CMAS family.</text>
</comment>
<proteinExistence type="inferred from homology"/>
<dbReference type="SUPFAM" id="SSF47336">
    <property type="entry name" value="ACP-like"/>
    <property type="match status" value="2"/>
</dbReference>
<dbReference type="RefSeq" id="WP_145418230.1">
    <property type="nucleotide sequence ID" value="NZ_CP036526.1"/>
</dbReference>
<dbReference type="InterPro" id="IPR020802">
    <property type="entry name" value="TesA-like"/>
</dbReference>
<dbReference type="InterPro" id="IPR020843">
    <property type="entry name" value="ER"/>
</dbReference>
<comment type="catalytic activity">
    <reaction evidence="29">
        <text>tetradecanoyl-[ACP] + malonyl-[ACP] + H(+) = 3-oxohexadecanoyl-[ACP] + holo-[ACP] + CO2</text>
        <dbReference type="Rhea" id="RHEA:41900"/>
        <dbReference type="Rhea" id="RHEA-COMP:9623"/>
        <dbReference type="Rhea" id="RHEA-COMP:9648"/>
        <dbReference type="Rhea" id="RHEA-COMP:9649"/>
        <dbReference type="Rhea" id="RHEA-COMP:9685"/>
        <dbReference type="ChEBI" id="CHEBI:15378"/>
        <dbReference type="ChEBI" id="CHEBI:16526"/>
        <dbReference type="ChEBI" id="CHEBI:64479"/>
        <dbReference type="ChEBI" id="CHEBI:78449"/>
        <dbReference type="ChEBI" id="CHEBI:78477"/>
        <dbReference type="ChEBI" id="CHEBI:78478"/>
    </reaction>
    <physiologicalReaction direction="left-to-right" evidence="29">
        <dbReference type="Rhea" id="RHEA:41901"/>
    </physiologicalReaction>
</comment>
<dbReference type="Pfam" id="PF13193">
    <property type="entry name" value="AMP-binding_C"/>
    <property type="match status" value="1"/>
</dbReference>
<dbReference type="Gene3D" id="3.10.129.120">
    <property type="match status" value="1"/>
</dbReference>
<keyword evidence="8" id="KW-0702">S-nitrosylation</keyword>
<dbReference type="InterPro" id="IPR029058">
    <property type="entry name" value="AB_hydrolase_fold"/>
</dbReference>
<dbReference type="CDD" id="cd00833">
    <property type="entry name" value="PKS"/>
    <property type="match status" value="1"/>
</dbReference>
<comment type="catalytic activity">
    <reaction evidence="28">
        <text>3-oxodecanoyl-[ACP] + NADPH + H(+) = (3R)-hydroxydecanoyl-[ACP] + NADP(+)</text>
        <dbReference type="Rhea" id="RHEA:41856"/>
        <dbReference type="Rhea" id="RHEA-COMP:9637"/>
        <dbReference type="Rhea" id="RHEA-COMP:9638"/>
        <dbReference type="ChEBI" id="CHEBI:15378"/>
        <dbReference type="ChEBI" id="CHEBI:57783"/>
        <dbReference type="ChEBI" id="CHEBI:58349"/>
        <dbReference type="ChEBI" id="CHEBI:78464"/>
        <dbReference type="ChEBI" id="CHEBI:78466"/>
    </reaction>
    <physiologicalReaction direction="left-to-right" evidence="28">
        <dbReference type="Rhea" id="RHEA:41857"/>
    </physiologicalReaction>
</comment>
<dbReference type="Pfam" id="PF08240">
    <property type="entry name" value="ADH_N"/>
    <property type="match status" value="1"/>
</dbReference>
<dbReference type="Gene3D" id="3.30.559.10">
    <property type="entry name" value="Chloramphenicol acetyltransferase-like domain"/>
    <property type="match status" value="1"/>
</dbReference>
<evidence type="ECO:0000256" key="8">
    <source>
        <dbReference type="ARBA" id="ARBA00022799"/>
    </source>
</evidence>
<dbReference type="SUPFAM" id="SSF55048">
    <property type="entry name" value="Probable ACP-binding domain of malonyl-CoA ACP transacylase"/>
    <property type="match status" value="1"/>
</dbReference>
<keyword evidence="5" id="KW-0597">Phosphoprotein</keyword>
<evidence type="ECO:0000259" key="58">
    <source>
        <dbReference type="PROSITE" id="PS50075"/>
    </source>
</evidence>
<evidence type="ECO:0000256" key="56">
    <source>
        <dbReference type="PROSITE-ProRule" id="PRU01363"/>
    </source>
</evidence>
<dbReference type="InterPro" id="IPR020806">
    <property type="entry name" value="PKS_PP-bd"/>
</dbReference>
<dbReference type="Gene3D" id="3.90.180.10">
    <property type="entry name" value="Medium-chain alcohol dehydrogenases, catalytic domain"/>
    <property type="match status" value="1"/>
</dbReference>
<evidence type="ECO:0000256" key="24">
    <source>
        <dbReference type="ARBA" id="ARBA00029443"/>
    </source>
</evidence>
<dbReference type="GO" id="GO:0004312">
    <property type="term" value="F:fatty acid synthase activity"/>
    <property type="evidence" value="ECO:0007669"/>
    <property type="project" value="TreeGrafter"/>
</dbReference>
<dbReference type="GO" id="GO:0004315">
    <property type="term" value="F:3-oxoacyl-[acyl-carrier-protein] synthase activity"/>
    <property type="evidence" value="ECO:0007669"/>
    <property type="project" value="UniProtKB-EC"/>
</dbReference>
<evidence type="ECO:0000256" key="52">
    <source>
        <dbReference type="ARBA" id="ARBA00049449"/>
    </source>
</evidence>
<comment type="catalytic activity">
    <reaction evidence="30">
        <text>(2E)-butenoyl-[ACP] + NADPH + H(+) = butanoyl-[ACP] + NADP(+)</text>
        <dbReference type="Rhea" id="RHEA:41812"/>
        <dbReference type="Rhea" id="RHEA-COMP:9627"/>
        <dbReference type="Rhea" id="RHEA-COMP:9628"/>
        <dbReference type="ChEBI" id="CHEBI:15378"/>
        <dbReference type="ChEBI" id="CHEBI:57783"/>
        <dbReference type="ChEBI" id="CHEBI:58349"/>
        <dbReference type="ChEBI" id="CHEBI:78453"/>
        <dbReference type="ChEBI" id="CHEBI:78454"/>
    </reaction>
    <physiologicalReaction direction="left-to-right" evidence="30">
        <dbReference type="Rhea" id="RHEA:41813"/>
    </physiologicalReaction>
</comment>
<dbReference type="Gene3D" id="3.40.50.720">
    <property type="entry name" value="NAD(P)-binding Rossmann-like Domain"/>
    <property type="match status" value="3"/>
</dbReference>
<comment type="catalytic activity">
    <reaction evidence="20">
        <text>(3R)-hydroxyoctadecanoyl-[ACP] = (2E)-octadecenoyl-[ACP] + H2O</text>
        <dbReference type="Rhea" id="RHEA:41924"/>
        <dbReference type="Rhea" id="RHEA-COMP:9654"/>
        <dbReference type="Rhea" id="RHEA-COMP:9655"/>
        <dbReference type="ChEBI" id="CHEBI:15377"/>
        <dbReference type="ChEBI" id="CHEBI:78488"/>
        <dbReference type="ChEBI" id="CHEBI:78489"/>
    </reaction>
    <physiologicalReaction direction="left-to-right" evidence="20">
        <dbReference type="Rhea" id="RHEA:41925"/>
    </physiologicalReaction>
</comment>
<dbReference type="Pfam" id="PF13602">
    <property type="entry name" value="ADH_zinc_N_2"/>
    <property type="match status" value="1"/>
</dbReference>
<evidence type="ECO:0000256" key="2">
    <source>
        <dbReference type="ARBA" id="ARBA00005189"/>
    </source>
</evidence>
<dbReference type="Pfam" id="PF00501">
    <property type="entry name" value="AMP-binding"/>
    <property type="match status" value="1"/>
</dbReference>
<comment type="catalytic activity">
    <reaction evidence="44">
        <text>hexadecanoyl-[ACP] + H2O = hexadecanoate + holo-[ACP] + H(+)</text>
        <dbReference type="Rhea" id="RHEA:41932"/>
        <dbReference type="Rhea" id="RHEA-COMP:9652"/>
        <dbReference type="Rhea" id="RHEA-COMP:9685"/>
        <dbReference type="ChEBI" id="CHEBI:7896"/>
        <dbReference type="ChEBI" id="CHEBI:15377"/>
        <dbReference type="ChEBI" id="CHEBI:15378"/>
        <dbReference type="ChEBI" id="CHEBI:64479"/>
        <dbReference type="ChEBI" id="CHEBI:78483"/>
        <dbReference type="EC" id="3.1.2.14"/>
    </reaction>
    <physiologicalReaction direction="left-to-right" evidence="44">
        <dbReference type="Rhea" id="RHEA:41933"/>
    </physiologicalReaction>
</comment>
<dbReference type="InterPro" id="IPR049551">
    <property type="entry name" value="PKS_DH_C"/>
</dbReference>
<evidence type="ECO:0000256" key="57">
    <source>
        <dbReference type="SAM" id="MobiDB-lite"/>
    </source>
</evidence>
<evidence type="ECO:0000256" key="30">
    <source>
        <dbReference type="ARBA" id="ARBA00047500"/>
    </source>
</evidence>
<dbReference type="Pfam" id="PF22621">
    <property type="entry name" value="CurL-like_PKS_C"/>
    <property type="match status" value="1"/>
</dbReference>
<dbReference type="OrthoDB" id="219272at2"/>
<evidence type="ECO:0000256" key="36">
    <source>
        <dbReference type="ARBA" id="ARBA00048051"/>
    </source>
</evidence>
<evidence type="ECO:0000256" key="53">
    <source>
        <dbReference type="ARBA" id="ARBA00049521"/>
    </source>
</evidence>
<evidence type="ECO:0000256" key="7">
    <source>
        <dbReference type="ARBA" id="ARBA00022737"/>
    </source>
</evidence>
<comment type="catalytic activity">
    <reaction evidence="42">
        <text>a 2,3-saturated acyl-[ACP] + NADP(+) = a (2E)-enoyl-[ACP] + NADPH + H(+)</text>
        <dbReference type="Rhea" id="RHEA:22564"/>
        <dbReference type="Rhea" id="RHEA-COMP:9925"/>
        <dbReference type="Rhea" id="RHEA-COMP:9926"/>
        <dbReference type="ChEBI" id="CHEBI:15378"/>
        <dbReference type="ChEBI" id="CHEBI:57783"/>
        <dbReference type="ChEBI" id="CHEBI:58349"/>
        <dbReference type="ChEBI" id="CHEBI:78784"/>
        <dbReference type="ChEBI" id="CHEBI:78785"/>
        <dbReference type="EC" id="1.3.1.39"/>
    </reaction>
    <physiologicalReaction direction="right-to-left" evidence="42">
        <dbReference type="Rhea" id="RHEA:22566"/>
    </physiologicalReaction>
</comment>
<evidence type="ECO:0000256" key="38">
    <source>
        <dbReference type="ARBA" id="ARBA00048289"/>
    </source>
</evidence>
<comment type="catalytic activity">
    <reaction evidence="35">
        <text>acetyl-[ACP] + malonyl-[ACP] + H(+) = 3-oxobutanoyl-[ACP] + holo-[ACP] + CO2</text>
        <dbReference type="Rhea" id="RHEA:41800"/>
        <dbReference type="Rhea" id="RHEA-COMP:9621"/>
        <dbReference type="Rhea" id="RHEA-COMP:9623"/>
        <dbReference type="Rhea" id="RHEA-COMP:9625"/>
        <dbReference type="Rhea" id="RHEA-COMP:9685"/>
        <dbReference type="ChEBI" id="CHEBI:15378"/>
        <dbReference type="ChEBI" id="CHEBI:16526"/>
        <dbReference type="ChEBI" id="CHEBI:64479"/>
        <dbReference type="ChEBI" id="CHEBI:78446"/>
        <dbReference type="ChEBI" id="CHEBI:78449"/>
        <dbReference type="ChEBI" id="CHEBI:78450"/>
    </reaction>
    <physiologicalReaction direction="left-to-right" evidence="35">
        <dbReference type="Rhea" id="RHEA:41801"/>
    </physiologicalReaction>
</comment>
<dbReference type="FunFam" id="3.40.50.150:FF:000115">
    <property type="entry name" value="Cyclopropane mycolic acid synthase 1"/>
    <property type="match status" value="1"/>
</dbReference>
<dbReference type="GO" id="GO:0004316">
    <property type="term" value="F:3-oxoacyl-[acyl-carrier-protein] reductase (NADPH) activity"/>
    <property type="evidence" value="ECO:0007669"/>
    <property type="project" value="UniProtKB-EC"/>
</dbReference>
<dbReference type="Gene3D" id="3.40.47.10">
    <property type="match status" value="1"/>
</dbReference>
<dbReference type="GO" id="GO:0031177">
    <property type="term" value="F:phosphopantetheine binding"/>
    <property type="evidence" value="ECO:0007669"/>
    <property type="project" value="InterPro"/>
</dbReference>
<protein>
    <submittedName>
        <fullName evidence="61">Phthiocerol synthesis polyketide synthase type I PpsC</fullName>
        <ecNumber evidence="61">2.3.1.41</ecNumber>
    </submittedName>
</protein>
<dbReference type="InterPro" id="IPR001242">
    <property type="entry name" value="Condensation_dom"/>
</dbReference>
<dbReference type="GO" id="GO:0044550">
    <property type="term" value="P:secondary metabolite biosynthetic process"/>
    <property type="evidence" value="ECO:0007669"/>
    <property type="project" value="UniProtKB-ARBA"/>
</dbReference>
<evidence type="ECO:0000256" key="43">
    <source>
        <dbReference type="ARBA" id="ARBA00048691"/>
    </source>
</evidence>
<evidence type="ECO:0000256" key="45">
    <source>
        <dbReference type="ARBA" id="ARBA00048935"/>
    </source>
</evidence>
<comment type="catalytic activity">
    <reaction evidence="26">
        <text>hexanoyl-[ACP] + malonyl-[ACP] + H(+) = 3-oxooctanoyl-[ACP] + holo-[ACP] + CO2</text>
        <dbReference type="Rhea" id="RHEA:41836"/>
        <dbReference type="Rhea" id="RHEA-COMP:9623"/>
        <dbReference type="Rhea" id="RHEA-COMP:9632"/>
        <dbReference type="Rhea" id="RHEA-COMP:9633"/>
        <dbReference type="Rhea" id="RHEA-COMP:9685"/>
        <dbReference type="ChEBI" id="CHEBI:15378"/>
        <dbReference type="ChEBI" id="CHEBI:16526"/>
        <dbReference type="ChEBI" id="CHEBI:64479"/>
        <dbReference type="ChEBI" id="CHEBI:78449"/>
        <dbReference type="ChEBI" id="CHEBI:78459"/>
        <dbReference type="ChEBI" id="CHEBI:78460"/>
    </reaction>
    <physiologicalReaction direction="left-to-right" evidence="26">
        <dbReference type="Rhea" id="RHEA:41837"/>
    </physiologicalReaction>
</comment>
<comment type="catalytic activity">
    <reaction evidence="52">
        <text>butanoyl-[ACP] + malonyl-[ACP] + H(+) = 3-oxohexanoyl-[ACP] + holo-[ACP] + CO2</text>
        <dbReference type="Rhea" id="RHEA:41820"/>
        <dbReference type="Rhea" id="RHEA-COMP:9623"/>
        <dbReference type="Rhea" id="RHEA-COMP:9628"/>
        <dbReference type="Rhea" id="RHEA-COMP:9629"/>
        <dbReference type="Rhea" id="RHEA-COMP:9685"/>
        <dbReference type="ChEBI" id="CHEBI:15378"/>
        <dbReference type="ChEBI" id="CHEBI:16526"/>
        <dbReference type="ChEBI" id="CHEBI:64479"/>
        <dbReference type="ChEBI" id="CHEBI:78449"/>
        <dbReference type="ChEBI" id="CHEBI:78454"/>
        <dbReference type="ChEBI" id="CHEBI:78456"/>
    </reaction>
    <physiologicalReaction direction="left-to-right" evidence="52">
        <dbReference type="Rhea" id="RHEA:41821"/>
    </physiologicalReaction>
</comment>
<dbReference type="Gene3D" id="3.10.129.10">
    <property type="entry name" value="Hotdog Thioesterase"/>
    <property type="match status" value="1"/>
</dbReference>
<comment type="catalytic activity">
    <reaction evidence="31">
        <text>dodecanoyl-[ACP] + malonyl-[ACP] + H(+) = 3-oxotetradecanoyl-[ACP] + holo-[ACP] + CO2</text>
        <dbReference type="Rhea" id="RHEA:41884"/>
        <dbReference type="Rhea" id="RHEA-COMP:9623"/>
        <dbReference type="Rhea" id="RHEA-COMP:9644"/>
        <dbReference type="Rhea" id="RHEA-COMP:9645"/>
        <dbReference type="Rhea" id="RHEA-COMP:9685"/>
        <dbReference type="ChEBI" id="CHEBI:15378"/>
        <dbReference type="ChEBI" id="CHEBI:16526"/>
        <dbReference type="ChEBI" id="CHEBI:64479"/>
        <dbReference type="ChEBI" id="CHEBI:65264"/>
        <dbReference type="ChEBI" id="CHEBI:78449"/>
        <dbReference type="ChEBI" id="CHEBI:78473"/>
    </reaction>
    <physiologicalReaction direction="left-to-right" evidence="31">
        <dbReference type="Rhea" id="RHEA:41885"/>
    </physiologicalReaction>
</comment>
<comment type="catalytic activity">
    <reaction evidence="16">
        <text>(3R)-hydroxyhexanoyl-[ACP] = (2E)-hexenoyl-[ACP] + H2O</text>
        <dbReference type="Rhea" id="RHEA:41828"/>
        <dbReference type="Rhea" id="RHEA-COMP:9630"/>
        <dbReference type="Rhea" id="RHEA-COMP:9631"/>
        <dbReference type="ChEBI" id="CHEBI:15377"/>
        <dbReference type="ChEBI" id="CHEBI:78457"/>
        <dbReference type="ChEBI" id="CHEBI:78458"/>
    </reaction>
    <physiologicalReaction direction="left-to-right" evidence="16">
        <dbReference type="Rhea" id="RHEA:41829"/>
    </physiologicalReaction>
</comment>
<dbReference type="InterPro" id="IPR011032">
    <property type="entry name" value="GroES-like_sf"/>
</dbReference>
<dbReference type="InterPro" id="IPR009081">
    <property type="entry name" value="PP-bd_ACP"/>
</dbReference>
<evidence type="ECO:0000256" key="28">
    <source>
        <dbReference type="ARBA" id="ARBA00047440"/>
    </source>
</evidence>
<comment type="catalytic activity">
    <reaction evidence="25">
        <text>3-oxooctadecanoyl-[ACP] + NADPH + H(+) = (3R)-hydroxyoctadecanoyl-[ACP] + NADP(+)</text>
        <dbReference type="Rhea" id="RHEA:41920"/>
        <dbReference type="Rhea" id="RHEA-COMP:9653"/>
        <dbReference type="Rhea" id="RHEA-COMP:9654"/>
        <dbReference type="ChEBI" id="CHEBI:15378"/>
        <dbReference type="ChEBI" id="CHEBI:57783"/>
        <dbReference type="ChEBI" id="CHEBI:58349"/>
        <dbReference type="ChEBI" id="CHEBI:78487"/>
        <dbReference type="ChEBI" id="CHEBI:78488"/>
    </reaction>
    <physiologicalReaction direction="left-to-right" evidence="25">
        <dbReference type="Rhea" id="RHEA:41921"/>
    </physiologicalReaction>
</comment>
<evidence type="ECO:0000256" key="23">
    <source>
        <dbReference type="ARBA" id="ARBA00023442"/>
    </source>
</evidence>
<dbReference type="SUPFAM" id="SSF53335">
    <property type="entry name" value="S-adenosyl-L-methionine-dependent methyltransferases"/>
    <property type="match status" value="1"/>
</dbReference>
<comment type="catalytic activity">
    <reaction evidence="27">
        <text>a (3R)-hydroxyacyl-[ACP] + NADP(+) = a 3-oxoacyl-[ACP] + NADPH + H(+)</text>
        <dbReference type="Rhea" id="RHEA:17397"/>
        <dbReference type="Rhea" id="RHEA-COMP:9916"/>
        <dbReference type="Rhea" id="RHEA-COMP:9945"/>
        <dbReference type="ChEBI" id="CHEBI:15378"/>
        <dbReference type="ChEBI" id="CHEBI:57783"/>
        <dbReference type="ChEBI" id="CHEBI:58349"/>
        <dbReference type="ChEBI" id="CHEBI:78776"/>
        <dbReference type="ChEBI" id="CHEBI:78827"/>
        <dbReference type="EC" id="1.1.1.100"/>
    </reaction>
    <physiologicalReaction direction="right-to-left" evidence="27">
        <dbReference type="Rhea" id="RHEA:17399"/>
    </physiologicalReaction>
</comment>
<evidence type="ECO:0000256" key="10">
    <source>
        <dbReference type="ARBA" id="ARBA00022898"/>
    </source>
</evidence>
<name>A0A517NTW9_9BACT</name>
<organism evidence="61 62">
    <name type="scientific">Stieleria marina</name>
    <dbReference type="NCBI Taxonomy" id="1930275"/>
    <lineage>
        <taxon>Bacteria</taxon>
        <taxon>Pseudomonadati</taxon>
        <taxon>Planctomycetota</taxon>
        <taxon>Planctomycetia</taxon>
        <taxon>Pirellulales</taxon>
        <taxon>Pirellulaceae</taxon>
        <taxon>Stieleria</taxon>
    </lineage>
</organism>
<comment type="catalytic activity">
    <reaction evidence="17">
        <text>(3R)-hydroxydecanoyl-[ACP] = (2E)-decenoyl-[ACP] + H2O</text>
        <dbReference type="Rhea" id="RHEA:41860"/>
        <dbReference type="Rhea" id="RHEA-COMP:9638"/>
        <dbReference type="Rhea" id="RHEA-COMP:9639"/>
        <dbReference type="ChEBI" id="CHEBI:15377"/>
        <dbReference type="ChEBI" id="CHEBI:78466"/>
        <dbReference type="ChEBI" id="CHEBI:78467"/>
    </reaction>
    <physiologicalReaction direction="left-to-right" evidence="17">
        <dbReference type="Rhea" id="RHEA:41861"/>
    </physiologicalReaction>
</comment>
<dbReference type="InterPro" id="IPR016039">
    <property type="entry name" value="Thiolase-like"/>
</dbReference>
<dbReference type="InterPro" id="IPR013154">
    <property type="entry name" value="ADH-like_N"/>
</dbReference>
<dbReference type="InterPro" id="IPR049552">
    <property type="entry name" value="PKS_DH_N"/>
</dbReference>
<dbReference type="InterPro" id="IPR014043">
    <property type="entry name" value="Acyl_transferase_dom"/>
</dbReference>
<feature type="compositionally biased region" description="Basic and acidic residues" evidence="57">
    <location>
        <begin position="2211"/>
        <end position="2222"/>
    </location>
</feature>
<dbReference type="GO" id="GO:0141148">
    <property type="term" value="F:enoyl-[acyl-carrier-protein] reductase (NADPH) activity"/>
    <property type="evidence" value="ECO:0007669"/>
    <property type="project" value="UniProtKB-EC"/>
</dbReference>
<keyword evidence="9" id="KW-0521">NADP</keyword>
<comment type="catalytic activity">
    <reaction evidence="18">
        <text>a (3R)-hydroxyacyl-[ACP] = a (2E)-enoyl-[ACP] + H2O</text>
        <dbReference type="Rhea" id="RHEA:13097"/>
        <dbReference type="Rhea" id="RHEA-COMP:9925"/>
        <dbReference type="Rhea" id="RHEA-COMP:9945"/>
        <dbReference type="ChEBI" id="CHEBI:15377"/>
        <dbReference type="ChEBI" id="CHEBI:78784"/>
        <dbReference type="ChEBI" id="CHEBI:78827"/>
        <dbReference type="EC" id="4.2.1.59"/>
    </reaction>
    <physiologicalReaction direction="left-to-right" evidence="18">
        <dbReference type="Rhea" id="RHEA:13098"/>
    </physiologicalReaction>
</comment>
<dbReference type="InterPro" id="IPR057326">
    <property type="entry name" value="KR_dom"/>
</dbReference>
<dbReference type="EC" id="2.3.1.41" evidence="61"/>
<evidence type="ECO:0000256" key="3">
    <source>
        <dbReference type="ARBA" id="ARBA00010815"/>
    </source>
</evidence>
<keyword evidence="11" id="KW-0456">Lyase</keyword>
<dbReference type="Pfam" id="PF14765">
    <property type="entry name" value="PS-DH"/>
    <property type="match status" value="1"/>
</dbReference>
<evidence type="ECO:0000256" key="11">
    <source>
        <dbReference type="ARBA" id="ARBA00023239"/>
    </source>
</evidence>
<dbReference type="Pfam" id="PF00668">
    <property type="entry name" value="Condensation"/>
    <property type="match status" value="1"/>
</dbReference>
<comment type="catalytic activity">
    <reaction evidence="39">
        <text>(2E)-octenoyl-[ACP] + NADPH + H(+) = octanoyl-[ACP] + NADP(+)</text>
        <dbReference type="Rhea" id="RHEA:41848"/>
        <dbReference type="Rhea" id="RHEA-COMP:9635"/>
        <dbReference type="Rhea" id="RHEA-COMP:9636"/>
        <dbReference type="ChEBI" id="CHEBI:15378"/>
        <dbReference type="ChEBI" id="CHEBI:57783"/>
        <dbReference type="ChEBI" id="CHEBI:58349"/>
        <dbReference type="ChEBI" id="CHEBI:78462"/>
        <dbReference type="ChEBI" id="CHEBI:78463"/>
    </reaction>
    <physiologicalReaction direction="left-to-right" evidence="39">
        <dbReference type="Rhea" id="RHEA:41849"/>
    </physiologicalReaction>
</comment>
<evidence type="ECO:0000256" key="44">
    <source>
        <dbReference type="ARBA" id="ARBA00048704"/>
    </source>
</evidence>
<evidence type="ECO:0000256" key="34">
    <source>
        <dbReference type="ARBA" id="ARBA00047953"/>
    </source>
</evidence>
<reference evidence="61 62" key="1">
    <citation type="submission" date="2019-02" db="EMBL/GenBank/DDBJ databases">
        <title>Deep-cultivation of Planctomycetes and their phenomic and genomic characterization uncovers novel biology.</title>
        <authorList>
            <person name="Wiegand S."/>
            <person name="Jogler M."/>
            <person name="Boedeker C."/>
            <person name="Pinto D."/>
            <person name="Vollmers J."/>
            <person name="Rivas-Marin E."/>
            <person name="Kohn T."/>
            <person name="Peeters S.H."/>
            <person name="Heuer A."/>
            <person name="Rast P."/>
            <person name="Oberbeckmann S."/>
            <person name="Bunk B."/>
            <person name="Jeske O."/>
            <person name="Meyerdierks A."/>
            <person name="Storesund J.E."/>
            <person name="Kallscheuer N."/>
            <person name="Luecker S."/>
            <person name="Lage O.M."/>
            <person name="Pohl T."/>
            <person name="Merkel B.J."/>
            <person name="Hornburger P."/>
            <person name="Mueller R.-W."/>
            <person name="Bruemmer F."/>
            <person name="Labrenz M."/>
            <person name="Spormann A.M."/>
            <person name="Op den Camp H."/>
            <person name="Overmann J."/>
            <person name="Amann R."/>
            <person name="Jetten M.S.M."/>
            <person name="Mascher T."/>
            <person name="Medema M.H."/>
            <person name="Devos D.P."/>
            <person name="Kaster A.-K."/>
            <person name="Ovreas L."/>
            <person name="Rohde M."/>
            <person name="Galperin M.Y."/>
            <person name="Jogler C."/>
        </authorList>
    </citation>
    <scope>NUCLEOTIDE SEQUENCE [LARGE SCALE GENOMIC DNA]</scope>
    <source>
        <strain evidence="61 62">K23_9</strain>
    </source>
</reference>
<dbReference type="SMART" id="SM00829">
    <property type="entry name" value="PKS_ER"/>
    <property type="match status" value="1"/>
</dbReference>
<comment type="catalytic activity">
    <reaction evidence="21">
        <text>(3R)-hydroxyhexadecanoyl-[ACP] = (2E)-hexadecenoyl-[ACP] + H2O</text>
        <dbReference type="Rhea" id="RHEA:41908"/>
        <dbReference type="Rhea" id="RHEA-COMP:9650"/>
        <dbReference type="Rhea" id="RHEA-COMP:9651"/>
        <dbReference type="ChEBI" id="CHEBI:15377"/>
        <dbReference type="ChEBI" id="CHEBI:78480"/>
        <dbReference type="ChEBI" id="CHEBI:78481"/>
    </reaction>
    <physiologicalReaction direction="left-to-right" evidence="21">
        <dbReference type="Rhea" id="RHEA:41909"/>
    </physiologicalReaction>
</comment>
<evidence type="ECO:0000313" key="61">
    <source>
        <dbReference type="EMBL" id="QDT10570.1"/>
    </source>
</evidence>
<dbReference type="Pfam" id="PF02801">
    <property type="entry name" value="Ketoacyl-synt_C"/>
    <property type="match status" value="1"/>
</dbReference>
<feature type="domain" description="Ketosynthase family 3 (KS3)" evidence="59">
    <location>
        <begin position="30"/>
        <end position="456"/>
    </location>
</feature>
<evidence type="ECO:0000259" key="60">
    <source>
        <dbReference type="PROSITE" id="PS52019"/>
    </source>
</evidence>
<dbReference type="Gene3D" id="3.40.50.980">
    <property type="match status" value="2"/>
</dbReference>
<dbReference type="CDD" id="cd05930">
    <property type="entry name" value="A_NRPS"/>
    <property type="match status" value="1"/>
</dbReference>
<feature type="domain" description="PKS/mFAS DH" evidence="60">
    <location>
        <begin position="929"/>
        <end position="1235"/>
    </location>
</feature>
<comment type="catalytic activity">
    <reaction evidence="33">
        <text>(2E)-hexenoyl-[ACP] + NADPH + H(+) = hexanoyl-[ACP] + NADP(+)</text>
        <dbReference type="Rhea" id="RHEA:41832"/>
        <dbReference type="Rhea" id="RHEA-COMP:9631"/>
        <dbReference type="Rhea" id="RHEA-COMP:9632"/>
        <dbReference type="ChEBI" id="CHEBI:15378"/>
        <dbReference type="ChEBI" id="CHEBI:57783"/>
        <dbReference type="ChEBI" id="CHEBI:58349"/>
        <dbReference type="ChEBI" id="CHEBI:78458"/>
        <dbReference type="ChEBI" id="CHEBI:78459"/>
    </reaction>
    <physiologicalReaction direction="left-to-right" evidence="33">
        <dbReference type="Rhea" id="RHEA:41833"/>
    </physiologicalReaction>
</comment>
<comment type="catalytic activity">
    <reaction evidence="49">
        <text>3-oxododecanoyl-[ACP] + NADPH + H(+) = (3R)-hydroxydodecanoyl-[ACP] + NADP(+)</text>
        <dbReference type="Rhea" id="RHEA:41872"/>
        <dbReference type="Rhea" id="RHEA-COMP:9641"/>
        <dbReference type="Rhea" id="RHEA-COMP:9642"/>
        <dbReference type="ChEBI" id="CHEBI:15378"/>
        <dbReference type="ChEBI" id="CHEBI:57783"/>
        <dbReference type="ChEBI" id="CHEBI:58349"/>
        <dbReference type="ChEBI" id="CHEBI:78469"/>
        <dbReference type="ChEBI" id="CHEBI:78470"/>
    </reaction>
    <physiologicalReaction direction="left-to-right" evidence="49">
        <dbReference type="Rhea" id="RHEA:41873"/>
    </physiologicalReaction>
</comment>
<evidence type="ECO:0000256" key="17">
    <source>
        <dbReference type="ARBA" id="ARBA00023388"/>
    </source>
</evidence>
<gene>
    <name evidence="61" type="primary">ppsC</name>
    <name evidence="61" type="ORF">K239x_25270</name>
</gene>
<feature type="active site" description="Proton acceptor; for dehydratase activity" evidence="56">
    <location>
        <position position="960"/>
    </location>
</feature>
<comment type="catalytic activity">
    <reaction evidence="45">
        <text>3-oxotetradecanoyl-[ACP] + NADPH + H(+) = (3R)-hydroxytetradecanoyl-[ACP] + NADP(+)</text>
        <dbReference type="Rhea" id="RHEA:41888"/>
        <dbReference type="Rhea" id="RHEA-COMP:9645"/>
        <dbReference type="Rhea" id="RHEA-COMP:9646"/>
        <dbReference type="ChEBI" id="CHEBI:15378"/>
        <dbReference type="ChEBI" id="CHEBI:57783"/>
        <dbReference type="ChEBI" id="CHEBI:58349"/>
        <dbReference type="ChEBI" id="CHEBI:78473"/>
        <dbReference type="ChEBI" id="CHEBI:78474"/>
    </reaction>
    <physiologicalReaction direction="left-to-right" evidence="45">
        <dbReference type="Rhea" id="RHEA:41889"/>
    </physiologicalReaction>
</comment>
<dbReference type="FunFam" id="3.40.47.10:FF:000019">
    <property type="entry name" value="Polyketide synthase type I"/>
    <property type="match status" value="1"/>
</dbReference>
<dbReference type="InterPro" id="IPR025110">
    <property type="entry name" value="AMP-bd_C"/>
</dbReference>
<comment type="pathway">
    <text evidence="2">Lipid metabolism.</text>
</comment>
<dbReference type="NCBIfam" id="TIGR01733">
    <property type="entry name" value="AA-adenyl-dom"/>
    <property type="match status" value="1"/>
</dbReference>
<comment type="catalytic activity">
    <reaction evidence="22">
        <text>(3R)-hydroxybutanoyl-[ACP] = (2E)-butenoyl-[ACP] + H2O</text>
        <dbReference type="Rhea" id="RHEA:41808"/>
        <dbReference type="Rhea" id="RHEA-COMP:9626"/>
        <dbReference type="Rhea" id="RHEA-COMP:9627"/>
        <dbReference type="ChEBI" id="CHEBI:15377"/>
        <dbReference type="ChEBI" id="CHEBI:78451"/>
        <dbReference type="ChEBI" id="CHEBI:78453"/>
    </reaction>
    <physiologicalReaction direction="left-to-right" evidence="22">
        <dbReference type="Rhea" id="RHEA:41809"/>
    </physiologicalReaction>
</comment>
<dbReference type="PANTHER" id="PTHR43775">
    <property type="entry name" value="FATTY ACID SYNTHASE"/>
    <property type="match status" value="1"/>
</dbReference>
<dbReference type="PROSITE" id="PS00606">
    <property type="entry name" value="KS3_1"/>
    <property type="match status" value="1"/>
</dbReference>
<comment type="catalytic activity">
    <reaction evidence="43">
        <text>holo-[ACP] + acetyl-CoA = acetyl-[ACP] + CoA</text>
        <dbReference type="Rhea" id="RHEA:41788"/>
        <dbReference type="Rhea" id="RHEA-COMP:9621"/>
        <dbReference type="Rhea" id="RHEA-COMP:9685"/>
        <dbReference type="ChEBI" id="CHEBI:57287"/>
        <dbReference type="ChEBI" id="CHEBI:57288"/>
        <dbReference type="ChEBI" id="CHEBI:64479"/>
        <dbReference type="ChEBI" id="CHEBI:78446"/>
        <dbReference type="EC" id="2.3.1.38"/>
    </reaction>
    <physiologicalReaction direction="left-to-right" evidence="43">
        <dbReference type="Rhea" id="RHEA:41789"/>
    </physiologicalReaction>
</comment>
<evidence type="ECO:0000256" key="51">
    <source>
        <dbReference type="ARBA" id="ARBA00049422"/>
    </source>
</evidence>
<comment type="catalytic activity">
    <reaction evidence="48">
        <text>(2E)-tetradecenoyl-[ACP] + NADPH + H(+) = tetradecanoyl-[ACP] + NADP(+)</text>
        <dbReference type="Rhea" id="RHEA:41896"/>
        <dbReference type="Rhea" id="RHEA-COMP:9647"/>
        <dbReference type="Rhea" id="RHEA-COMP:9648"/>
        <dbReference type="ChEBI" id="CHEBI:15378"/>
        <dbReference type="ChEBI" id="CHEBI:57783"/>
        <dbReference type="ChEBI" id="CHEBI:58349"/>
        <dbReference type="ChEBI" id="CHEBI:78475"/>
        <dbReference type="ChEBI" id="CHEBI:78477"/>
    </reaction>
    <physiologicalReaction direction="left-to-right" evidence="48">
        <dbReference type="Rhea" id="RHEA:41897"/>
    </physiologicalReaction>
</comment>
<dbReference type="InterPro" id="IPR050091">
    <property type="entry name" value="PKS_NRPS_Biosynth_Enz"/>
</dbReference>
<dbReference type="InterPro" id="IPR016035">
    <property type="entry name" value="Acyl_Trfase/lysoPLipase"/>
</dbReference>
<evidence type="ECO:0000256" key="13">
    <source>
        <dbReference type="ARBA" id="ARBA00023315"/>
    </source>
</evidence>
<comment type="catalytic activity">
    <reaction evidence="15">
        <text>(3R)-hydroxydodecanoyl-[ACP] = (2E)-dodecenoyl-[ACP] + H2O</text>
        <dbReference type="Rhea" id="RHEA:41876"/>
        <dbReference type="Rhea" id="RHEA-COMP:9642"/>
        <dbReference type="Rhea" id="RHEA-COMP:9643"/>
        <dbReference type="ChEBI" id="CHEBI:15377"/>
        <dbReference type="ChEBI" id="CHEBI:78470"/>
        <dbReference type="ChEBI" id="CHEBI:78472"/>
    </reaction>
    <physiologicalReaction direction="left-to-right" evidence="15">
        <dbReference type="Rhea" id="RHEA:41877"/>
    </physiologicalReaction>
</comment>
<comment type="catalytic activity">
    <reaction evidence="37">
        <text>(2E)-dodecenoyl-[ACP] + NADPH + H(+) = dodecanoyl-[ACP] + NADP(+)</text>
        <dbReference type="Rhea" id="RHEA:41880"/>
        <dbReference type="Rhea" id="RHEA-COMP:9643"/>
        <dbReference type="Rhea" id="RHEA-COMP:9644"/>
        <dbReference type="ChEBI" id="CHEBI:15378"/>
        <dbReference type="ChEBI" id="CHEBI:57783"/>
        <dbReference type="ChEBI" id="CHEBI:58349"/>
        <dbReference type="ChEBI" id="CHEBI:65264"/>
        <dbReference type="ChEBI" id="CHEBI:78472"/>
    </reaction>
    <physiologicalReaction direction="left-to-right" evidence="37">
        <dbReference type="Rhea" id="RHEA:41881"/>
    </physiologicalReaction>
</comment>
<dbReference type="SMART" id="SM00825">
    <property type="entry name" value="PKS_KS"/>
    <property type="match status" value="1"/>
</dbReference>
<dbReference type="InterPro" id="IPR016036">
    <property type="entry name" value="Malonyl_transacylase_ACP-bd"/>
</dbReference>
<dbReference type="CDD" id="cd05195">
    <property type="entry name" value="enoyl_red"/>
    <property type="match status" value="1"/>
</dbReference>
<comment type="catalytic activity">
    <reaction evidence="46">
        <text>(2E)-octadecenoyl-[ACP] + NADPH + H(+) = octadecanoyl-[ACP] + NADP(+)</text>
        <dbReference type="Rhea" id="RHEA:41928"/>
        <dbReference type="Rhea" id="RHEA-COMP:9655"/>
        <dbReference type="Rhea" id="RHEA-COMP:9656"/>
        <dbReference type="ChEBI" id="CHEBI:15378"/>
        <dbReference type="ChEBI" id="CHEBI:57783"/>
        <dbReference type="ChEBI" id="CHEBI:58349"/>
        <dbReference type="ChEBI" id="CHEBI:78489"/>
        <dbReference type="ChEBI" id="CHEBI:78495"/>
    </reaction>
    <physiologicalReaction direction="left-to-right" evidence="46">
        <dbReference type="Rhea" id="RHEA:41929"/>
    </physiologicalReaction>
</comment>
<evidence type="ECO:0000256" key="5">
    <source>
        <dbReference type="ARBA" id="ARBA00022553"/>
    </source>
</evidence>
<comment type="catalytic activity">
    <reaction evidence="41">
        <text>3-oxohexanoyl-[ACP] + NADPH + H(+) = (3R)-hydroxyhexanoyl-[ACP] + NADP(+)</text>
        <dbReference type="Rhea" id="RHEA:41824"/>
        <dbReference type="Rhea" id="RHEA-COMP:9629"/>
        <dbReference type="Rhea" id="RHEA-COMP:9630"/>
        <dbReference type="ChEBI" id="CHEBI:15378"/>
        <dbReference type="ChEBI" id="CHEBI:57783"/>
        <dbReference type="ChEBI" id="CHEBI:58349"/>
        <dbReference type="ChEBI" id="CHEBI:78456"/>
        <dbReference type="ChEBI" id="CHEBI:78457"/>
    </reaction>
    <physiologicalReaction direction="left-to-right" evidence="41">
        <dbReference type="Rhea" id="RHEA:41825"/>
    </physiologicalReaction>
</comment>
<evidence type="ECO:0000256" key="6">
    <source>
        <dbReference type="ARBA" id="ARBA00022679"/>
    </source>
</evidence>
<keyword evidence="6 61" id="KW-0808">Transferase</keyword>
<evidence type="ECO:0000256" key="27">
    <source>
        <dbReference type="ARBA" id="ARBA00047400"/>
    </source>
</evidence>
<dbReference type="PROSITE" id="PS52004">
    <property type="entry name" value="KS3_2"/>
    <property type="match status" value="1"/>
</dbReference>
<comment type="catalytic activity">
    <reaction evidence="19">
        <text>(3R)-hydroxytetradecanoyl-[ACP] = (2E)-tetradecenoyl-[ACP] + H2O</text>
        <dbReference type="Rhea" id="RHEA:41892"/>
        <dbReference type="Rhea" id="RHEA-COMP:9646"/>
        <dbReference type="Rhea" id="RHEA-COMP:9647"/>
        <dbReference type="ChEBI" id="CHEBI:15377"/>
        <dbReference type="ChEBI" id="CHEBI:78474"/>
        <dbReference type="ChEBI" id="CHEBI:78475"/>
    </reaction>
    <physiologicalReaction direction="left-to-right" evidence="19">
        <dbReference type="Rhea" id="RHEA:41893"/>
    </physiologicalReaction>
</comment>
<keyword evidence="4" id="KW-0596">Phosphopantetheine</keyword>
<evidence type="ECO:0000256" key="9">
    <source>
        <dbReference type="ARBA" id="ARBA00022857"/>
    </source>
</evidence>
<dbReference type="InterPro" id="IPR045851">
    <property type="entry name" value="AMP-bd_C_sf"/>
</dbReference>
<evidence type="ECO:0000256" key="39">
    <source>
        <dbReference type="ARBA" id="ARBA00048420"/>
    </source>
</evidence>
<evidence type="ECO:0000256" key="22">
    <source>
        <dbReference type="ARBA" id="ARBA00023402"/>
    </source>
</evidence>
<dbReference type="GO" id="GO:0019171">
    <property type="term" value="F:(3R)-hydroxyacyl-[acyl-carrier-protein] dehydratase activity"/>
    <property type="evidence" value="ECO:0007669"/>
    <property type="project" value="UniProtKB-EC"/>
</dbReference>
<dbReference type="GO" id="GO:0004313">
    <property type="term" value="F:[acyl-carrier-protein] S-acetyltransferase activity"/>
    <property type="evidence" value="ECO:0007669"/>
    <property type="project" value="UniProtKB-EC"/>
</dbReference>
<dbReference type="InterPro" id="IPR014030">
    <property type="entry name" value="Ketoacyl_synth_N"/>
</dbReference>
<dbReference type="SMART" id="SM00826">
    <property type="entry name" value="PKS_DH"/>
    <property type="match status" value="1"/>
</dbReference>
<evidence type="ECO:0000256" key="32">
    <source>
        <dbReference type="ARBA" id="ARBA00047810"/>
    </source>
</evidence>
<dbReference type="SMART" id="SM00824">
    <property type="entry name" value="PKS_TE"/>
    <property type="match status" value="1"/>
</dbReference>
<feature type="region of interest" description="Disordered" evidence="57">
    <location>
        <begin position="2193"/>
        <end position="2223"/>
    </location>
</feature>
<evidence type="ECO:0000256" key="41">
    <source>
        <dbReference type="ARBA" id="ARBA00048571"/>
    </source>
</evidence>
<comment type="catalytic activity">
    <reaction evidence="38">
        <text>tetradecanoyl-[ACP] + H2O = tetradecanoate + holo-[ACP] + H(+)</text>
        <dbReference type="Rhea" id="RHEA:30123"/>
        <dbReference type="Rhea" id="RHEA-COMP:9648"/>
        <dbReference type="Rhea" id="RHEA-COMP:9685"/>
        <dbReference type="ChEBI" id="CHEBI:15377"/>
        <dbReference type="ChEBI" id="CHEBI:15378"/>
        <dbReference type="ChEBI" id="CHEBI:30807"/>
        <dbReference type="ChEBI" id="CHEBI:64479"/>
        <dbReference type="ChEBI" id="CHEBI:78477"/>
        <dbReference type="EC" id="3.1.2.14"/>
    </reaction>
    <physiologicalReaction direction="left-to-right" evidence="38">
        <dbReference type="Rhea" id="RHEA:30124"/>
    </physiologicalReaction>
</comment>
<dbReference type="Pfam" id="PF21089">
    <property type="entry name" value="PKS_DH_N"/>
    <property type="match status" value="1"/>
</dbReference>
<dbReference type="SUPFAM" id="SSF53901">
    <property type="entry name" value="Thiolase-like"/>
    <property type="match status" value="1"/>
</dbReference>
<dbReference type="PANTHER" id="PTHR43775:SF37">
    <property type="entry name" value="SI:DKEY-61P9.11"/>
    <property type="match status" value="1"/>
</dbReference>
<dbReference type="CDD" id="cd02440">
    <property type="entry name" value="AdoMet_MTases"/>
    <property type="match status" value="1"/>
</dbReference>
<dbReference type="InterPro" id="IPR010071">
    <property type="entry name" value="AA_adenyl_dom"/>
</dbReference>
<evidence type="ECO:0000259" key="59">
    <source>
        <dbReference type="PROSITE" id="PS52004"/>
    </source>
</evidence>
<evidence type="ECO:0000313" key="62">
    <source>
        <dbReference type="Proteomes" id="UP000319817"/>
    </source>
</evidence>
<evidence type="ECO:0000256" key="16">
    <source>
        <dbReference type="ARBA" id="ARBA00023373"/>
    </source>
</evidence>
<dbReference type="GO" id="GO:0005886">
    <property type="term" value="C:plasma membrane"/>
    <property type="evidence" value="ECO:0007669"/>
    <property type="project" value="TreeGrafter"/>
</dbReference>
<dbReference type="GO" id="GO:0071770">
    <property type="term" value="P:DIM/DIP cell wall layer assembly"/>
    <property type="evidence" value="ECO:0007669"/>
    <property type="project" value="TreeGrafter"/>
</dbReference>
<evidence type="ECO:0000256" key="49">
    <source>
        <dbReference type="ARBA" id="ARBA00049263"/>
    </source>
</evidence>
<dbReference type="SMART" id="SM00827">
    <property type="entry name" value="PKS_AT"/>
    <property type="match status" value="1"/>
</dbReference>
<comment type="catalytic activity">
    <reaction evidence="51">
        <text>3-oxooctanoyl-[ACP] + NADPH + H(+) = (3R)-hydroxyoctanoyl-[ACP] + NADP(+)</text>
        <dbReference type="Rhea" id="RHEA:41840"/>
        <dbReference type="Rhea" id="RHEA-COMP:9633"/>
        <dbReference type="Rhea" id="RHEA-COMP:9634"/>
        <dbReference type="ChEBI" id="CHEBI:15378"/>
        <dbReference type="ChEBI" id="CHEBI:57783"/>
        <dbReference type="ChEBI" id="CHEBI:58349"/>
        <dbReference type="ChEBI" id="CHEBI:78460"/>
        <dbReference type="ChEBI" id="CHEBI:78461"/>
    </reaction>
    <physiologicalReaction direction="left-to-right" evidence="51">
        <dbReference type="Rhea" id="RHEA:41841"/>
    </physiologicalReaction>
</comment>
<comment type="catalytic activity">
    <reaction evidence="36">
        <text>hexadecanoyl-[ACP] + malonyl-[ACP] + H(+) = 3-oxooctadecanoyl-[ACP] + holo-[ACP] + CO2</text>
        <dbReference type="Rhea" id="RHEA:41916"/>
        <dbReference type="Rhea" id="RHEA-COMP:9623"/>
        <dbReference type="Rhea" id="RHEA-COMP:9652"/>
        <dbReference type="Rhea" id="RHEA-COMP:9653"/>
        <dbReference type="Rhea" id="RHEA-COMP:9685"/>
        <dbReference type="ChEBI" id="CHEBI:15378"/>
        <dbReference type="ChEBI" id="CHEBI:16526"/>
        <dbReference type="ChEBI" id="CHEBI:64479"/>
        <dbReference type="ChEBI" id="CHEBI:78449"/>
        <dbReference type="ChEBI" id="CHEBI:78483"/>
        <dbReference type="ChEBI" id="CHEBI:78487"/>
    </reaction>
    <physiologicalReaction direction="left-to-right" evidence="36">
        <dbReference type="Rhea" id="RHEA:41917"/>
    </physiologicalReaction>
</comment>
<dbReference type="SUPFAM" id="SSF51735">
    <property type="entry name" value="NAD(P)-binding Rossmann-fold domains"/>
    <property type="match status" value="3"/>
</dbReference>
<dbReference type="PROSITE" id="PS52019">
    <property type="entry name" value="PKS_MFAS_DH"/>
    <property type="match status" value="1"/>
</dbReference>